<dbReference type="SUPFAM" id="SSF47473">
    <property type="entry name" value="EF-hand"/>
    <property type="match status" value="1"/>
</dbReference>
<dbReference type="RefSeq" id="WP_229591299.1">
    <property type="nucleotide sequence ID" value="NZ_AP024485.1"/>
</dbReference>
<keyword evidence="4" id="KW-1185">Reference proteome</keyword>
<dbReference type="InterPro" id="IPR011992">
    <property type="entry name" value="EF-hand-dom_pair"/>
</dbReference>
<evidence type="ECO:0000313" key="4">
    <source>
        <dbReference type="Proteomes" id="UP001053296"/>
    </source>
</evidence>
<name>A0ABM7P8F7_9BACT</name>
<proteinExistence type="predicted"/>
<feature type="chain" id="PRO_5046060894" description="EF-hand domain-containing protein" evidence="1">
    <location>
        <begin position="21"/>
        <end position="85"/>
    </location>
</feature>
<evidence type="ECO:0000313" key="3">
    <source>
        <dbReference type="EMBL" id="BCS89322.1"/>
    </source>
</evidence>
<protein>
    <recommendedName>
        <fullName evidence="2">EF-hand domain-containing protein</fullName>
    </recommendedName>
</protein>
<feature type="signal peptide" evidence="1">
    <location>
        <begin position="1"/>
        <end position="20"/>
    </location>
</feature>
<keyword evidence="1" id="KW-0732">Signal</keyword>
<feature type="domain" description="EF-hand" evidence="2">
    <location>
        <begin position="19"/>
        <end position="54"/>
    </location>
</feature>
<organism evidence="3 4">
    <name type="scientific">Pseudodesulfovibrio sediminis</name>
    <dbReference type="NCBI Taxonomy" id="2810563"/>
    <lineage>
        <taxon>Bacteria</taxon>
        <taxon>Pseudomonadati</taxon>
        <taxon>Thermodesulfobacteriota</taxon>
        <taxon>Desulfovibrionia</taxon>
        <taxon>Desulfovibrionales</taxon>
        <taxon>Desulfovibrionaceae</taxon>
    </lineage>
</organism>
<accession>A0ABM7P8F7</accession>
<dbReference type="Proteomes" id="UP001053296">
    <property type="component" value="Chromosome"/>
</dbReference>
<sequence length="85" mass="9530">MKKLFFAMAFVSLMCLPAQANTNYNVCFSSLDADMDGSLSKSEFIVAFSDGDMAVFTAADTDEDNVVTHEEWEAYKQSQGWEENH</sequence>
<gene>
    <name evidence="3" type="ORF">PSDVSF_25640</name>
</gene>
<dbReference type="EMBL" id="AP024485">
    <property type="protein sequence ID" value="BCS89322.1"/>
    <property type="molecule type" value="Genomic_DNA"/>
</dbReference>
<evidence type="ECO:0000259" key="2">
    <source>
        <dbReference type="PROSITE" id="PS50222"/>
    </source>
</evidence>
<dbReference type="PROSITE" id="PS50222">
    <property type="entry name" value="EF_HAND_2"/>
    <property type="match status" value="1"/>
</dbReference>
<dbReference type="PROSITE" id="PS00018">
    <property type="entry name" value="EF_HAND_1"/>
    <property type="match status" value="2"/>
</dbReference>
<evidence type="ECO:0000256" key="1">
    <source>
        <dbReference type="SAM" id="SignalP"/>
    </source>
</evidence>
<dbReference type="InterPro" id="IPR002048">
    <property type="entry name" value="EF_hand_dom"/>
</dbReference>
<dbReference type="InterPro" id="IPR018247">
    <property type="entry name" value="EF_Hand_1_Ca_BS"/>
</dbReference>
<reference evidence="3" key="1">
    <citation type="journal article" date="2022" name="Arch. Microbiol.">
        <title>Pseudodesulfovibrio sediminis sp. nov., a mesophilic and neutrophilic sulfate-reducing bacterium isolated from sediment of a brackish lake.</title>
        <authorList>
            <person name="Takahashi A."/>
            <person name="Kojima H."/>
            <person name="Watanabe M."/>
            <person name="Fukui M."/>
        </authorList>
    </citation>
    <scope>NUCLEOTIDE SEQUENCE</scope>
    <source>
        <strain evidence="3">SF6</strain>
    </source>
</reference>
<dbReference type="Gene3D" id="1.10.238.10">
    <property type="entry name" value="EF-hand"/>
    <property type="match status" value="1"/>
</dbReference>
<dbReference type="Pfam" id="PF13202">
    <property type="entry name" value="EF-hand_5"/>
    <property type="match status" value="2"/>
</dbReference>